<dbReference type="AlphaFoldDB" id="A0A0W0TSD4"/>
<dbReference type="RefSeq" id="WP_028385720.1">
    <property type="nucleotide sequence ID" value="NZ_CAAAHN010000006.1"/>
</dbReference>
<comment type="caution">
    <text evidence="3">The sequence shown here is derived from an EMBL/GenBank/DDBJ whole genome shotgun (WGS) entry which is preliminary data.</text>
</comment>
<accession>A0A0W0TSD4</accession>
<dbReference type="Pfam" id="PF01370">
    <property type="entry name" value="Epimerase"/>
    <property type="match status" value="1"/>
</dbReference>
<evidence type="ECO:0000256" key="2">
    <source>
        <dbReference type="ARBA" id="ARBA00007637"/>
    </source>
</evidence>
<dbReference type="PATRIC" id="fig|45065.4.peg.1737"/>
<proteinExistence type="inferred from homology"/>
<evidence type="ECO:0000256" key="1">
    <source>
        <dbReference type="ARBA" id="ARBA00005125"/>
    </source>
</evidence>
<dbReference type="STRING" id="45065.Lgee_1602"/>
<organism evidence="3 4">
    <name type="scientific">Legionella geestiana</name>
    <dbReference type="NCBI Taxonomy" id="45065"/>
    <lineage>
        <taxon>Bacteria</taxon>
        <taxon>Pseudomonadati</taxon>
        <taxon>Pseudomonadota</taxon>
        <taxon>Gammaproteobacteria</taxon>
        <taxon>Legionellales</taxon>
        <taxon>Legionellaceae</taxon>
        <taxon>Legionella</taxon>
    </lineage>
</organism>
<dbReference type="OrthoDB" id="9801056at2"/>
<dbReference type="SUPFAM" id="SSF51735">
    <property type="entry name" value="NAD(P)-binding Rossmann-fold domains"/>
    <property type="match status" value="1"/>
</dbReference>
<evidence type="ECO:0000313" key="4">
    <source>
        <dbReference type="Proteomes" id="UP000054785"/>
    </source>
</evidence>
<dbReference type="EMBL" id="LNYC01000063">
    <property type="protein sequence ID" value="KTC98525.1"/>
    <property type="molecule type" value="Genomic_DNA"/>
</dbReference>
<gene>
    <name evidence="3" type="ORF">Lgee_1602</name>
</gene>
<keyword evidence="4" id="KW-1185">Reference proteome</keyword>
<dbReference type="InterPro" id="IPR036291">
    <property type="entry name" value="NAD(P)-bd_dom_sf"/>
</dbReference>
<dbReference type="InterPro" id="IPR001509">
    <property type="entry name" value="Epimerase_deHydtase"/>
</dbReference>
<name>A0A0W0TSD4_9GAMM</name>
<sequence length="316" mass="34316">MTNPILITGANGFVGEACLRRLLASGVPLRAALRSERPVPDGVESVTVGDIGPDTDWKKALAGCEAVIHTAARVHVMREQAADPLAAFRRVNVEGTLNLARQAADAGVSRFIFLSSIKVNGESTLSGHPFRAEHAPNPLDPYGQSKWEAEQGLFAIARETGMEAVIIRPPLVYGPRVKGNFRSMLNAVQKGIPLPLGGLENRRSLVFVDNLADLIRQCLTHPRAANAVFLVSDGEDVSTSTLLMSCASAMKRRARLFHVPQALLFFMARLLGREDALSRLCGSLQVDIESTCSRLNWTPPVPFEEALKITMQNLSD</sequence>
<dbReference type="Gene3D" id="3.40.50.720">
    <property type="entry name" value="NAD(P)-binding Rossmann-like Domain"/>
    <property type="match status" value="1"/>
</dbReference>
<dbReference type="PANTHER" id="PTHR43000">
    <property type="entry name" value="DTDP-D-GLUCOSE 4,6-DEHYDRATASE-RELATED"/>
    <property type="match status" value="1"/>
</dbReference>
<reference evidence="3 4" key="1">
    <citation type="submission" date="2015-11" db="EMBL/GenBank/DDBJ databases">
        <title>Genomic analysis of 38 Legionella species identifies large and diverse effector repertoires.</title>
        <authorList>
            <person name="Burstein D."/>
            <person name="Amaro F."/>
            <person name="Zusman T."/>
            <person name="Lifshitz Z."/>
            <person name="Cohen O."/>
            <person name="Gilbert J.A."/>
            <person name="Pupko T."/>
            <person name="Shuman H.A."/>
            <person name="Segal G."/>
        </authorList>
    </citation>
    <scope>NUCLEOTIDE SEQUENCE [LARGE SCALE GENOMIC DNA]</scope>
    <source>
        <strain evidence="3 4">ATCC 49504</strain>
    </source>
</reference>
<protein>
    <submittedName>
        <fullName evidence="3">Putative NAD dependent epimerase/dehydratase family protein</fullName>
    </submittedName>
</protein>
<evidence type="ECO:0000313" key="3">
    <source>
        <dbReference type="EMBL" id="KTC98525.1"/>
    </source>
</evidence>
<comment type="similarity">
    <text evidence="2">Belongs to the NAD(P)-dependent epimerase/dehydratase family.</text>
</comment>
<dbReference type="CDD" id="cd05232">
    <property type="entry name" value="UDP_G4E_4_SDR_e"/>
    <property type="match status" value="1"/>
</dbReference>
<comment type="pathway">
    <text evidence="1">Bacterial outer membrane biogenesis; LPS O-antigen biosynthesis.</text>
</comment>
<dbReference type="Proteomes" id="UP000054785">
    <property type="component" value="Unassembled WGS sequence"/>
</dbReference>